<dbReference type="EMBL" id="LAZR01003714">
    <property type="protein sequence ID" value="KKN15421.1"/>
    <property type="molecule type" value="Genomic_DNA"/>
</dbReference>
<organism evidence="1">
    <name type="scientific">marine sediment metagenome</name>
    <dbReference type="NCBI Taxonomy" id="412755"/>
    <lineage>
        <taxon>unclassified sequences</taxon>
        <taxon>metagenomes</taxon>
        <taxon>ecological metagenomes</taxon>
    </lineage>
</organism>
<evidence type="ECO:0000313" key="1">
    <source>
        <dbReference type="EMBL" id="KKN15421.1"/>
    </source>
</evidence>
<dbReference type="AlphaFoldDB" id="A0A0F9QQJ6"/>
<comment type="caution">
    <text evidence="1">The sequence shown here is derived from an EMBL/GenBank/DDBJ whole genome shotgun (WGS) entry which is preliminary data.</text>
</comment>
<name>A0A0F9QQJ6_9ZZZZ</name>
<accession>A0A0F9QQJ6</accession>
<reference evidence="1" key="1">
    <citation type="journal article" date="2015" name="Nature">
        <title>Complex archaea that bridge the gap between prokaryotes and eukaryotes.</title>
        <authorList>
            <person name="Spang A."/>
            <person name="Saw J.H."/>
            <person name="Jorgensen S.L."/>
            <person name="Zaremba-Niedzwiedzka K."/>
            <person name="Martijn J."/>
            <person name="Lind A.E."/>
            <person name="van Eijk R."/>
            <person name="Schleper C."/>
            <person name="Guy L."/>
            <person name="Ettema T.J."/>
        </authorList>
    </citation>
    <scope>NUCLEOTIDE SEQUENCE</scope>
</reference>
<proteinExistence type="predicted"/>
<gene>
    <name evidence="1" type="ORF">LCGC14_0986180</name>
</gene>
<protein>
    <submittedName>
        <fullName evidence="1">Uncharacterized protein</fullName>
    </submittedName>
</protein>
<sequence>MARLSIHYGEGSGGDYSGDGVNIETRWAYVDFLVPGTLDQRVTLGLINQFRHLWQNFCQVCPRRQVVERIVGKLLMASNHLGFRPLPDLSRFLQTCCKSHLGKFD</sequence>